<dbReference type="Gene3D" id="1.10.10.1800">
    <property type="entry name" value="tRNA uridine 5-carboxymethylaminomethyl modification enzyme MnmG/GidA"/>
    <property type="match status" value="1"/>
</dbReference>
<dbReference type="Pfam" id="PF21680">
    <property type="entry name" value="GIDA_C_1st"/>
    <property type="match status" value="1"/>
</dbReference>
<evidence type="ECO:0000256" key="4">
    <source>
        <dbReference type="ARBA" id="ARBA00020461"/>
    </source>
</evidence>
<evidence type="ECO:0000259" key="12">
    <source>
        <dbReference type="SMART" id="SM01228"/>
    </source>
</evidence>
<name>A0ABS7WQ15_9BACT</name>
<evidence type="ECO:0000256" key="8">
    <source>
        <dbReference type="ARBA" id="ARBA00023027"/>
    </source>
</evidence>
<evidence type="ECO:0000313" key="13">
    <source>
        <dbReference type="EMBL" id="MBZ7986852.1"/>
    </source>
</evidence>
<dbReference type="InterPro" id="IPR020595">
    <property type="entry name" value="MnmG-rel_CS"/>
</dbReference>
<dbReference type="InterPro" id="IPR040131">
    <property type="entry name" value="MnmG_N"/>
</dbReference>
<dbReference type="InterPro" id="IPR026904">
    <property type="entry name" value="MnmG_C"/>
</dbReference>
<dbReference type="Proteomes" id="UP000786183">
    <property type="component" value="Unassembled WGS sequence"/>
</dbReference>
<organism evidence="13 14">
    <name type="scientific">Campylobacter canadensis</name>
    <dbReference type="NCBI Taxonomy" id="449520"/>
    <lineage>
        <taxon>Bacteria</taxon>
        <taxon>Pseudomonadati</taxon>
        <taxon>Campylobacterota</taxon>
        <taxon>Epsilonproteobacteria</taxon>
        <taxon>Campylobacterales</taxon>
        <taxon>Campylobacteraceae</taxon>
        <taxon>Campylobacter</taxon>
    </lineage>
</organism>
<dbReference type="InterPro" id="IPR004416">
    <property type="entry name" value="MnmG"/>
</dbReference>
<dbReference type="PANTHER" id="PTHR11806">
    <property type="entry name" value="GLUCOSE INHIBITED DIVISION PROTEIN A"/>
    <property type="match status" value="1"/>
</dbReference>
<dbReference type="InterPro" id="IPR049312">
    <property type="entry name" value="GIDA_C_N"/>
</dbReference>
<comment type="subcellular location">
    <subcellularLocation>
        <location evidence="11">Cytoplasm</location>
    </subcellularLocation>
</comment>
<comment type="function">
    <text evidence="2 11">NAD-binding protein involved in the addition of a carboxymethylaminomethyl (cmnm) group at the wobble position (U34) of certain tRNAs, forming tRNA-cmnm(5)s(2)U34.</text>
</comment>
<comment type="caution">
    <text evidence="11">Lacks conserved residue(s) required for the propagation of feature annotation.</text>
</comment>
<keyword evidence="7 11" id="KW-0274">FAD</keyword>
<reference evidence="13 14" key="1">
    <citation type="submission" date="2020-07" db="EMBL/GenBank/DDBJ databases">
        <title>Transfer of Campylobacter canadensis to the novel genus Avispirillum gen. nov., that also includes two novel species recovered from migratory waterfowl: Avispirillum anseris sp. nov. and Avispirillum brantae sp. nov.</title>
        <authorList>
            <person name="Miller W.G."/>
            <person name="Chapman M.H."/>
            <person name="Yee E."/>
            <person name="Inglis G.D."/>
        </authorList>
    </citation>
    <scope>NUCLEOTIDE SEQUENCE [LARGE SCALE GENOMIC DNA]</scope>
    <source>
        <strain evidence="13 14">L283</strain>
    </source>
</reference>
<evidence type="ECO:0000256" key="6">
    <source>
        <dbReference type="ARBA" id="ARBA00022694"/>
    </source>
</evidence>
<dbReference type="PANTHER" id="PTHR11806:SF0">
    <property type="entry name" value="PROTEIN MTO1 HOMOLOG, MITOCHONDRIAL"/>
    <property type="match status" value="1"/>
</dbReference>
<dbReference type="InterPro" id="IPR036188">
    <property type="entry name" value="FAD/NAD-bd_sf"/>
</dbReference>
<keyword evidence="11" id="KW-0963">Cytoplasm</keyword>
<dbReference type="Gene3D" id="3.50.50.60">
    <property type="entry name" value="FAD/NAD(P)-binding domain"/>
    <property type="match status" value="2"/>
</dbReference>
<dbReference type="PROSITE" id="PS01280">
    <property type="entry name" value="GIDA_1"/>
    <property type="match status" value="1"/>
</dbReference>
<dbReference type="SMART" id="SM01228">
    <property type="entry name" value="GIDA_assoc_3"/>
    <property type="match status" value="1"/>
</dbReference>
<dbReference type="InterPro" id="IPR002218">
    <property type="entry name" value="MnmG-rel"/>
</dbReference>
<evidence type="ECO:0000256" key="1">
    <source>
        <dbReference type="ARBA" id="ARBA00001974"/>
    </source>
</evidence>
<dbReference type="InterPro" id="IPR047001">
    <property type="entry name" value="MnmG_C_subdom"/>
</dbReference>
<feature type="binding site" evidence="11">
    <location>
        <begin position="266"/>
        <end position="280"/>
    </location>
    <ligand>
        <name>NAD(+)</name>
        <dbReference type="ChEBI" id="CHEBI:57540"/>
    </ligand>
</feature>
<dbReference type="InterPro" id="IPR044920">
    <property type="entry name" value="MnmG_C_subdom_sf"/>
</dbReference>
<sequence length="614" mass="68662">MYDIIVIGAGHAGAEAAYNSARMGKKTLLLTMLVDRIAATSCNPAIGGLAKGHLVKEIAAFNGLMPILADTSAINFKMLNESKGAAVQGTRVQIDMDEYNLNAKNILLNMDNLDISQELVDEILVKDNAAIGVKTELDKSYYAKKIILCAGTFLNGLIHVGLSQIKSGRVGEISASKLGDNLENLGLNRKRLKTGTCPRINAKSINFSLLEIQESDESVKGFNLKALPRIKQLPCYIAHTNTNTHTIIRSNFDKAPLFTGQIKGVGPRYCPSIEDKINRFASKESHHLFIEPQTKEANEYYINGFSTSLPFSVQEDMIRSVKGFENAKITRFGYAIEYDFFNPQDLFHSLESKIIKNLYLAGQVNGTTGYEEAAAQGLMASINAALAIDNKEPLILRRDEAYIGVLIDDLVTKGTNEPYRMFTSRAEFRLLLRESNAIFRLNKYAYECALRNEEEYKYYLNLQANIKSALNQLCNTNVVPSKVFNELLNSIEEENISQPTSLQKIIARSSMTRQKLLALCPQFSTLSEFELDEILLEAKYFHYVKLQEQNIKDMKELLEIKIPKDFNFNISGLSAEVIEKLQKNKPENLFEASKISGITPAAIDILQIYIKLKA</sequence>
<feature type="binding site" evidence="11">
    <location>
        <begin position="8"/>
        <end position="13"/>
    </location>
    <ligand>
        <name>FAD</name>
        <dbReference type="ChEBI" id="CHEBI:57692"/>
    </ligand>
</feature>
<dbReference type="NCBIfam" id="TIGR00136">
    <property type="entry name" value="mnmG_gidA"/>
    <property type="match status" value="1"/>
</dbReference>
<evidence type="ECO:0000256" key="2">
    <source>
        <dbReference type="ARBA" id="ARBA00003717"/>
    </source>
</evidence>
<dbReference type="SUPFAM" id="SSF51905">
    <property type="entry name" value="FAD/NAD(P)-binding domain"/>
    <property type="match status" value="1"/>
</dbReference>
<evidence type="ECO:0000313" key="14">
    <source>
        <dbReference type="Proteomes" id="UP000786183"/>
    </source>
</evidence>
<dbReference type="Pfam" id="PF01134">
    <property type="entry name" value="GIDA"/>
    <property type="match status" value="1"/>
</dbReference>
<evidence type="ECO:0000256" key="9">
    <source>
        <dbReference type="ARBA" id="ARBA00025948"/>
    </source>
</evidence>
<evidence type="ECO:0000256" key="5">
    <source>
        <dbReference type="ARBA" id="ARBA00022630"/>
    </source>
</evidence>
<keyword evidence="14" id="KW-1185">Reference proteome</keyword>
<dbReference type="Gene3D" id="1.10.150.570">
    <property type="entry name" value="GidA associated domain, C-terminal subdomain"/>
    <property type="match status" value="1"/>
</dbReference>
<dbReference type="Pfam" id="PF13932">
    <property type="entry name" value="SAM_GIDA_C"/>
    <property type="match status" value="1"/>
</dbReference>
<dbReference type="HAMAP" id="MF_00129">
    <property type="entry name" value="MnmG_GidA"/>
    <property type="match status" value="1"/>
</dbReference>
<evidence type="ECO:0000256" key="3">
    <source>
        <dbReference type="ARBA" id="ARBA00007653"/>
    </source>
</evidence>
<keyword evidence="6 11" id="KW-0819">tRNA processing</keyword>
<proteinExistence type="inferred from homology"/>
<evidence type="ECO:0000256" key="7">
    <source>
        <dbReference type="ARBA" id="ARBA00022827"/>
    </source>
</evidence>
<keyword evidence="5 11" id="KW-0285">Flavoprotein</keyword>
<comment type="cofactor">
    <cofactor evidence="1 11">
        <name>FAD</name>
        <dbReference type="ChEBI" id="CHEBI:57692"/>
    </cofactor>
</comment>
<comment type="caution">
    <text evidence="13">The sequence shown here is derived from an EMBL/GenBank/DDBJ whole genome shotgun (WGS) entry which is preliminary data.</text>
</comment>
<protein>
    <recommendedName>
        <fullName evidence="4 11">tRNA uridine 5-carboxymethylaminomethyl modification enzyme MnmG</fullName>
    </recommendedName>
    <alternativeName>
        <fullName evidence="10 11">Glucose-inhibited division protein A</fullName>
    </alternativeName>
</protein>
<keyword evidence="8 11" id="KW-0520">NAD</keyword>
<comment type="subunit">
    <text evidence="9 11">Homodimer. Heterotetramer of two MnmE and two MnmG subunits.</text>
</comment>
<comment type="similarity">
    <text evidence="3 11">Belongs to the MnmG family.</text>
</comment>
<evidence type="ECO:0000256" key="10">
    <source>
        <dbReference type="ARBA" id="ARBA00031800"/>
    </source>
</evidence>
<evidence type="ECO:0000256" key="11">
    <source>
        <dbReference type="HAMAP-Rule" id="MF_00129"/>
    </source>
</evidence>
<gene>
    <name evidence="11 13" type="primary">mnmG</name>
    <name evidence="11" type="synonym">gidA</name>
    <name evidence="13" type="ORF">AVCANL283_01800</name>
</gene>
<feature type="domain" description="tRNA uridine 5-carboxymethylaminomethyl modification enzyme C-terminal subdomain" evidence="12">
    <location>
        <begin position="538"/>
        <end position="608"/>
    </location>
</feature>
<accession>A0ABS7WQ15</accession>
<dbReference type="RefSeq" id="WP_172230819.1">
    <property type="nucleotide sequence ID" value="NZ_CP035946.1"/>
</dbReference>
<dbReference type="EMBL" id="JACGBB010000003">
    <property type="protein sequence ID" value="MBZ7986852.1"/>
    <property type="molecule type" value="Genomic_DNA"/>
</dbReference>